<feature type="transmembrane region" description="Helical" evidence="11">
    <location>
        <begin position="372"/>
        <end position="394"/>
    </location>
</feature>
<evidence type="ECO:0000256" key="10">
    <source>
        <dbReference type="ARBA" id="ARBA00023180"/>
    </source>
</evidence>
<keyword evidence="4 11" id="KW-0812">Transmembrane</keyword>
<sequence length="586" mass="65417">MRDYDGITAFLGTWGPFQRTIFLALAISILPNGFTGIYIVFVGDTPPHECYVPEEYNISEMWRNVTIPMETINGASQHSSCSRLKVETVRNYSILNIIPNVDVNVSEIELESCLDGWKYSKDVYLSTFVTEWDVVCDNAYKVPLTTSIHYFGALVGTFISGQLSDRFGRKPALFTMMIIQSVATFAQIFSPNWQAFTIFFFFAGAGSVSNYIIAYVLGTEILSPGARVVFSALGVFLSSAIGYMFMPAVAYFIRDWRWLLVPMTGSGIIYFPLWWFIPESPRWLLSQGRVEEAEAILRDAARRNRVTAPEVIFTPAEVEDALAMKDKKHNILDVMRSSNMLSIIILCSLLWIIITCGYFALILNTSNLSGNPYINCFLSGAAEVPAYFIALLLLRYCPRQFCQSSTLFLGGAVILFINMVPTDLPGVAIFLEMVGKFGITAAFCVVYAVTSELFPTVVRNMAMGTCSMAARIGTIISPFIIYLGNYYKYLPYILIGSLAILGGLVCFILPESYGKVLPETILQMQHIKGCRCNTDQDTENVWKKPNVLFHDDVTSSPRYSPKLEAFSTSSVFVGFGGFYNSVEIMC</sequence>
<dbReference type="SUPFAM" id="SSF103473">
    <property type="entry name" value="MFS general substrate transporter"/>
    <property type="match status" value="1"/>
</dbReference>
<dbReference type="GO" id="GO:0015651">
    <property type="term" value="F:quaternary ammonium group transmembrane transporter activity"/>
    <property type="evidence" value="ECO:0007669"/>
    <property type="project" value="UniProtKB-ARBA"/>
</dbReference>
<dbReference type="AlphaFoldDB" id="A0A8C7GYS3"/>
<name>A0A8C7GYS3_ONCKI</name>
<dbReference type="Gene3D" id="1.20.1250.20">
    <property type="entry name" value="MFS general substrate transporter like domains"/>
    <property type="match status" value="1"/>
</dbReference>
<keyword evidence="14" id="KW-1185">Reference proteome</keyword>
<keyword evidence="7 11" id="KW-1133">Transmembrane helix</keyword>
<proteinExistence type="inferred from homology"/>
<dbReference type="GO" id="GO:0016020">
    <property type="term" value="C:membrane"/>
    <property type="evidence" value="ECO:0007669"/>
    <property type="project" value="InterPro"/>
</dbReference>
<evidence type="ECO:0000256" key="7">
    <source>
        <dbReference type="ARBA" id="ARBA00022989"/>
    </source>
</evidence>
<dbReference type="GO" id="GO:0012505">
    <property type="term" value="C:endomembrane system"/>
    <property type="evidence" value="ECO:0007669"/>
    <property type="project" value="UniProtKB-SubCell"/>
</dbReference>
<organism evidence="13 14">
    <name type="scientific">Oncorhynchus kisutch</name>
    <name type="common">Coho salmon</name>
    <name type="synonym">Salmo kisutch</name>
    <dbReference type="NCBI Taxonomy" id="8019"/>
    <lineage>
        <taxon>Eukaryota</taxon>
        <taxon>Metazoa</taxon>
        <taxon>Chordata</taxon>
        <taxon>Craniata</taxon>
        <taxon>Vertebrata</taxon>
        <taxon>Euteleostomi</taxon>
        <taxon>Actinopterygii</taxon>
        <taxon>Neopterygii</taxon>
        <taxon>Teleostei</taxon>
        <taxon>Protacanthopterygii</taxon>
        <taxon>Salmoniformes</taxon>
        <taxon>Salmonidae</taxon>
        <taxon>Salmoninae</taxon>
        <taxon>Oncorhynchus</taxon>
    </lineage>
</organism>
<comment type="subcellular location">
    <subcellularLocation>
        <location evidence="1">Endomembrane system</location>
        <topology evidence="1">Multi-pass membrane protein</topology>
    </subcellularLocation>
</comment>
<dbReference type="PROSITE" id="PS50850">
    <property type="entry name" value="MFS"/>
    <property type="match status" value="1"/>
</dbReference>
<gene>
    <name evidence="13" type="primary">LOC109873226</name>
</gene>
<feature type="transmembrane region" description="Helical" evidence="11">
    <location>
        <begin position="489"/>
        <end position="509"/>
    </location>
</feature>
<dbReference type="GeneTree" id="ENSGT00940000167667"/>
<feature type="transmembrane region" description="Helical" evidence="11">
    <location>
        <begin position="172"/>
        <end position="189"/>
    </location>
</feature>
<dbReference type="PROSITE" id="PS00216">
    <property type="entry name" value="SUGAR_TRANSPORT_1"/>
    <property type="match status" value="1"/>
</dbReference>
<keyword evidence="6" id="KW-0067">ATP-binding</keyword>
<dbReference type="Proteomes" id="UP000694557">
    <property type="component" value="Unassembled WGS sequence"/>
</dbReference>
<dbReference type="PANTHER" id="PTHR24064">
    <property type="entry name" value="SOLUTE CARRIER FAMILY 22 MEMBER"/>
    <property type="match status" value="1"/>
</dbReference>
<feature type="transmembrane region" description="Helical" evidence="11">
    <location>
        <begin position="461"/>
        <end position="483"/>
    </location>
</feature>
<dbReference type="Ensembl" id="ENSOKIT00005051078.1">
    <property type="protein sequence ID" value="ENSOKIP00005048454.1"/>
    <property type="gene ID" value="ENSOKIG00005020368.1"/>
</dbReference>
<evidence type="ECO:0000256" key="5">
    <source>
        <dbReference type="ARBA" id="ARBA00022741"/>
    </source>
</evidence>
<reference evidence="13" key="1">
    <citation type="submission" date="2025-08" db="UniProtKB">
        <authorList>
            <consortium name="Ensembl"/>
        </authorList>
    </citation>
    <scope>IDENTIFICATION</scope>
</reference>
<feature type="transmembrane region" description="Helical" evidence="11">
    <location>
        <begin position="229"/>
        <end position="253"/>
    </location>
</feature>
<evidence type="ECO:0000256" key="2">
    <source>
        <dbReference type="ARBA" id="ARBA00009203"/>
    </source>
</evidence>
<dbReference type="InterPro" id="IPR005829">
    <property type="entry name" value="Sugar_transporter_CS"/>
</dbReference>
<evidence type="ECO:0000256" key="6">
    <source>
        <dbReference type="ARBA" id="ARBA00022840"/>
    </source>
</evidence>
<keyword evidence="3" id="KW-0813">Transport</keyword>
<dbReference type="FunFam" id="1.20.1250.20:FF:000070">
    <property type="entry name" value="Solute carrier family 22 member 5"/>
    <property type="match status" value="1"/>
</dbReference>
<evidence type="ECO:0000313" key="14">
    <source>
        <dbReference type="Proteomes" id="UP000694557"/>
    </source>
</evidence>
<dbReference type="InterPro" id="IPR005828">
    <property type="entry name" value="MFS_sugar_transport-like"/>
</dbReference>
<evidence type="ECO:0000256" key="1">
    <source>
        <dbReference type="ARBA" id="ARBA00004127"/>
    </source>
</evidence>
<evidence type="ECO:0000256" key="9">
    <source>
        <dbReference type="ARBA" id="ARBA00023136"/>
    </source>
</evidence>
<keyword evidence="9 11" id="KW-0472">Membrane</keyword>
<dbReference type="GO" id="GO:0006811">
    <property type="term" value="P:monoatomic ion transport"/>
    <property type="evidence" value="ECO:0007669"/>
    <property type="project" value="UniProtKB-KW"/>
</dbReference>
<feature type="transmembrane region" description="Helical" evidence="11">
    <location>
        <begin position="401"/>
        <end position="421"/>
    </location>
</feature>
<comment type="similarity">
    <text evidence="2">Belongs to the major facilitator (TC 2.A.1) superfamily. Organic cation transporter (TC 2.A.1.19) family.</text>
</comment>
<feature type="transmembrane region" description="Helical" evidence="11">
    <location>
        <begin position="340"/>
        <end position="360"/>
    </location>
</feature>
<feature type="transmembrane region" description="Helical" evidence="11">
    <location>
        <begin position="195"/>
        <end position="217"/>
    </location>
</feature>
<protein>
    <submittedName>
        <fullName evidence="13">Solute carrier family 22 member 4</fullName>
    </submittedName>
</protein>
<evidence type="ECO:0000313" key="13">
    <source>
        <dbReference type="Ensembl" id="ENSOKIP00005048454.1"/>
    </source>
</evidence>
<dbReference type="GO" id="GO:0005524">
    <property type="term" value="F:ATP binding"/>
    <property type="evidence" value="ECO:0007669"/>
    <property type="project" value="UniProtKB-KW"/>
</dbReference>
<evidence type="ECO:0000256" key="3">
    <source>
        <dbReference type="ARBA" id="ARBA00022448"/>
    </source>
</evidence>
<feature type="transmembrane region" description="Helical" evidence="11">
    <location>
        <begin position="259"/>
        <end position="277"/>
    </location>
</feature>
<evidence type="ECO:0000256" key="8">
    <source>
        <dbReference type="ARBA" id="ARBA00023065"/>
    </source>
</evidence>
<keyword evidence="8" id="KW-0406">Ion transport</keyword>
<dbReference type="InterPro" id="IPR020846">
    <property type="entry name" value="MFS_dom"/>
</dbReference>
<keyword evidence="5" id="KW-0547">Nucleotide-binding</keyword>
<evidence type="ECO:0000259" key="12">
    <source>
        <dbReference type="PROSITE" id="PS50850"/>
    </source>
</evidence>
<dbReference type="Pfam" id="PF00083">
    <property type="entry name" value="Sugar_tr"/>
    <property type="match status" value="1"/>
</dbReference>
<evidence type="ECO:0000256" key="4">
    <source>
        <dbReference type="ARBA" id="ARBA00022692"/>
    </source>
</evidence>
<feature type="transmembrane region" description="Helical" evidence="11">
    <location>
        <begin position="20"/>
        <end position="41"/>
    </location>
</feature>
<feature type="domain" description="Major facilitator superfamily (MFS) profile" evidence="12">
    <location>
        <begin position="88"/>
        <end position="514"/>
    </location>
</feature>
<keyword evidence="10" id="KW-0325">Glycoprotein</keyword>
<evidence type="ECO:0000256" key="11">
    <source>
        <dbReference type="SAM" id="Phobius"/>
    </source>
</evidence>
<accession>A0A8C7GYS3</accession>
<dbReference type="InterPro" id="IPR036259">
    <property type="entry name" value="MFS_trans_sf"/>
</dbReference>
<reference evidence="13" key="2">
    <citation type="submission" date="2025-09" db="UniProtKB">
        <authorList>
            <consortium name="Ensembl"/>
        </authorList>
    </citation>
    <scope>IDENTIFICATION</scope>
</reference>